<evidence type="ECO:0000313" key="5">
    <source>
        <dbReference type="Proteomes" id="UP001237642"/>
    </source>
</evidence>
<sequence>MNATTTTKLFSSSSSSIPSSLDDHKLKEDVDSCYNVGYDLFFDDPEYVRDELSCFRGLILDISYRPINVVCWKKALCLEFMVRTEEGQASRVGQGVIGAKGAEEGLASRSRLGSGNAGQGYAFEEVKVLFLILMDLCRRTSGLAHPLPVSQVGSNNIQVRLHYTVLPEVVEATLGPHMQVLQERGESTSRHGRASFSVLLFQDLAVVVLLILIPLISPNSSKGGVGFQAIAEALGLASLKAVIAISAIIAGGRLLLRPIYKQIAENQNAEIFSANTLLYKEETTDAAMAAKDAAEKSLRYG</sequence>
<keyword evidence="3" id="KW-0472">Membrane</keyword>
<feature type="compositionally biased region" description="Low complexity" evidence="2">
    <location>
        <begin position="11"/>
        <end position="20"/>
    </location>
</feature>
<reference evidence="4" key="1">
    <citation type="submission" date="2023-02" db="EMBL/GenBank/DDBJ databases">
        <title>Genome of toxic invasive species Heracleum sosnowskyi carries increased number of genes despite the absence of recent whole-genome duplications.</title>
        <authorList>
            <person name="Schelkunov M."/>
            <person name="Shtratnikova V."/>
            <person name="Makarenko M."/>
            <person name="Klepikova A."/>
            <person name="Omelchenko D."/>
            <person name="Novikova G."/>
            <person name="Obukhova E."/>
            <person name="Bogdanov V."/>
            <person name="Penin A."/>
            <person name="Logacheva M."/>
        </authorList>
    </citation>
    <scope>NUCLEOTIDE SEQUENCE</scope>
    <source>
        <strain evidence="4">Hsosn_3</strain>
        <tissue evidence="4">Leaf</tissue>
    </source>
</reference>
<evidence type="ECO:0000256" key="3">
    <source>
        <dbReference type="SAM" id="Phobius"/>
    </source>
</evidence>
<keyword evidence="3" id="KW-0812">Transmembrane</keyword>
<evidence type="ECO:0000313" key="4">
    <source>
        <dbReference type="EMBL" id="KAK1389720.1"/>
    </source>
</evidence>
<organism evidence="4 5">
    <name type="scientific">Heracleum sosnowskyi</name>
    <dbReference type="NCBI Taxonomy" id="360622"/>
    <lineage>
        <taxon>Eukaryota</taxon>
        <taxon>Viridiplantae</taxon>
        <taxon>Streptophyta</taxon>
        <taxon>Embryophyta</taxon>
        <taxon>Tracheophyta</taxon>
        <taxon>Spermatophyta</taxon>
        <taxon>Magnoliopsida</taxon>
        <taxon>eudicotyledons</taxon>
        <taxon>Gunneridae</taxon>
        <taxon>Pentapetalae</taxon>
        <taxon>asterids</taxon>
        <taxon>campanulids</taxon>
        <taxon>Apiales</taxon>
        <taxon>Apiaceae</taxon>
        <taxon>Apioideae</taxon>
        <taxon>apioid superclade</taxon>
        <taxon>Tordylieae</taxon>
        <taxon>Tordyliinae</taxon>
        <taxon>Heracleum</taxon>
    </lineage>
</organism>
<feature type="region of interest" description="Disordered" evidence="2">
    <location>
        <begin position="1"/>
        <end position="23"/>
    </location>
</feature>
<feature type="transmembrane region" description="Helical" evidence="3">
    <location>
        <begin position="236"/>
        <end position="256"/>
    </location>
</feature>
<dbReference type="AlphaFoldDB" id="A0AAD8IQ15"/>
<dbReference type="InterPro" id="IPR038770">
    <property type="entry name" value="Na+/solute_symporter_sf"/>
</dbReference>
<gene>
    <name evidence="4" type="ORF">POM88_017898</name>
</gene>
<evidence type="ECO:0000256" key="1">
    <source>
        <dbReference type="ARBA" id="ARBA00004141"/>
    </source>
</evidence>
<name>A0AAD8IQ15_9APIA</name>
<keyword evidence="3" id="KW-1133">Transmembrane helix</keyword>
<reference evidence="4" key="2">
    <citation type="submission" date="2023-05" db="EMBL/GenBank/DDBJ databases">
        <authorList>
            <person name="Schelkunov M.I."/>
        </authorList>
    </citation>
    <scope>NUCLEOTIDE SEQUENCE</scope>
    <source>
        <strain evidence="4">Hsosn_3</strain>
        <tissue evidence="4">Leaf</tissue>
    </source>
</reference>
<dbReference type="GO" id="GO:0015386">
    <property type="term" value="F:potassium:proton antiporter activity"/>
    <property type="evidence" value="ECO:0007669"/>
    <property type="project" value="TreeGrafter"/>
</dbReference>
<dbReference type="GO" id="GO:0009507">
    <property type="term" value="C:chloroplast"/>
    <property type="evidence" value="ECO:0007669"/>
    <property type="project" value="TreeGrafter"/>
</dbReference>
<comment type="caution">
    <text evidence="4">The sequence shown here is derived from an EMBL/GenBank/DDBJ whole genome shotgun (WGS) entry which is preliminary data.</text>
</comment>
<dbReference type="PANTHER" id="PTHR46157:SF2">
    <property type="entry name" value="K(+) EFFLUX ANTIPORTER 1, CHLOROPLASTIC-RELATED"/>
    <property type="match status" value="1"/>
</dbReference>
<protein>
    <submittedName>
        <fullName evidence="4">Uncharacterized protein</fullName>
    </submittedName>
</protein>
<keyword evidence="5" id="KW-1185">Reference proteome</keyword>
<comment type="subcellular location">
    <subcellularLocation>
        <location evidence="1">Membrane</location>
        <topology evidence="1">Multi-pass membrane protein</topology>
    </subcellularLocation>
</comment>
<dbReference type="GO" id="GO:0016020">
    <property type="term" value="C:membrane"/>
    <property type="evidence" value="ECO:0007669"/>
    <property type="project" value="UniProtKB-SubCell"/>
</dbReference>
<proteinExistence type="predicted"/>
<dbReference type="EMBL" id="JAUIZM010000004">
    <property type="protein sequence ID" value="KAK1389720.1"/>
    <property type="molecule type" value="Genomic_DNA"/>
</dbReference>
<feature type="compositionally biased region" description="Polar residues" evidence="2">
    <location>
        <begin position="1"/>
        <end position="10"/>
    </location>
</feature>
<accession>A0AAD8IQ15</accession>
<evidence type="ECO:0000256" key="2">
    <source>
        <dbReference type="SAM" id="MobiDB-lite"/>
    </source>
</evidence>
<dbReference type="Gene3D" id="1.20.1530.20">
    <property type="match status" value="1"/>
</dbReference>
<feature type="transmembrane region" description="Helical" evidence="3">
    <location>
        <begin position="194"/>
        <end position="216"/>
    </location>
</feature>
<dbReference type="PANTHER" id="PTHR46157">
    <property type="entry name" value="K(+) EFFLUX ANTIPORTER 3, CHLOROPLASTIC"/>
    <property type="match status" value="1"/>
</dbReference>
<dbReference type="Proteomes" id="UP001237642">
    <property type="component" value="Unassembled WGS sequence"/>
</dbReference>